<feature type="signal peptide" evidence="1">
    <location>
        <begin position="1"/>
        <end position="20"/>
    </location>
</feature>
<dbReference type="EMBL" id="BT141089">
    <property type="protein sequence ID" value="AFK40883.1"/>
    <property type="molecule type" value="mRNA"/>
</dbReference>
<feature type="chain" id="PRO_5003678847" description="Transmembrane protein" evidence="1">
    <location>
        <begin position="21"/>
        <end position="51"/>
    </location>
</feature>
<sequence>MLSWINILGTLCNWQHIVCSMWVHWSLNSIGESVTVRESKSVCTDRAIMSV</sequence>
<evidence type="ECO:0000313" key="2">
    <source>
        <dbReference type="EMBL" id="AFK40883.1"/>
    </source>
</evidence>
<protein>
    <recommendedName>
        <fullName evidence="3">Transmembrane protein</fullName>
    </recommendedName>
</protein>
<keyword evidence="1" id="KW-0732">Signal</keyword>
<evidence type="ECO:0008006" key="3">
    <source>
        <dbReference type="Google" id="ProtNLM"/>
    </source>
</evidence>
<dbReference type="AlphaFoldDB" id="I3SKU1"/>
<reference evidence="2" key="1">
    <citation type="submission" date="2012-05" db="EMBL/GenBank/DDBJ databases">
        <authorList>
            <person name="Krishnakumar V."/>
            <person name="Cheung F."/>
            <person name="Xiao Y."/>
            <person name="Chan A."/>
            <person name="Moskal W.A."/>
            <person name="Town C.D."/>
        </authorList>
    </citation>
    <scope>NUCLEOTIDE SEQUENCE</scope>
</reference>
<name>I3SKU1_MEDTR</name>
<organism evidence="2">
    <name type="scientific">Medicago truncatula</name>
    <name type="common">Barrel medic</name>
    <name type="synonym">Medicago tribuloides</name>
    <dbReference type="NCBI Taxonomy" id="3880"/>
    <lineage>
        <taxon>Eukaryota</taxon>
        <taxon>Viridiplantae</taxon>
        <taxon>Streptophyta</taxon>
        <taxon>Embryophyta</taxon>
        <taxon>Tracheophyta</taxon>
        <taxon>Spermatophyta</taxon>
        <taxon>Magnoliopsida</taxon>
        <taxon>eudicotyledons</taxon>
        <taxon>Gunneridae</taxon>
        <taxon>Pentapetalae</taxon>
        <taxon>rosids</taxon>
        <taxon>fabids</taxon>
        <taxon>Fabales</taxon>
        <taxon>Fabaceae</taxon>
        <taxon>Papilionoideae</taxon>
        <taxon>50 kb inversion clade</taxon>
        <taxon>NPAAA clade</taxon>
        <taxon>Hologalegina</taxon>
        <taxon>IRL clade</taxon>
        <taxon>Trifolieae</taxon>
        <taxon>Medicago</taxon>
    </lineage>
</organism>
<proteinExistence type="evidence at transcript level"/>
<accession>I3SKU1</accession>
<evidence type="ECO:0000256" key="1">
    <source>
        <dbReference type="SAM" id="SignalP"/>
    </source>
</evidence>